<gene>
    <name evidence="3" type="ORF">FRACYDRAFT_234103</name>
</gene>
<accession>A0A1E7FQT5</accession>
<dbReference type="Proteomes" id="UP000095751">
    <property type="component" value="Unassembled WGS sequence"/>
</dbReference>
<dbReference type="KEGG" id="fcy:FRACYDRAFT_234103"/>
<feature type="region of interest" description="Disordered" evidence="1">
    <location>
        <begin position="1"/>
        <end position="57"/>
    </location>
</feature>
<dbReference type="OrthoDB" id="51747at2759"/>
<protein>
    <submittedName>
        <fullName evidence="3">Uncharacterized protein</fullName>
    </submittedName>
</protein>
<keyword evidence="4" id="KW-1185">Reference proteome</keyword>
<evidence type="ECO:0000256" key="2">
    <source>
        <dbReference type="SAM" id="Phobius"/>
    </source>
</evidence>
<dbReference type="AlphaFoldDB" id="A0A1E7FQT5"/>
<organism evidence="3 4">
    <name type="scientific">Fragilariopsis cylindrus CCMP1102</name>
    <dbReference type="NCBI Taxonomy" id="635003"/>
    <lineage>
        <taxon>Eukaryota</taxon>
        <taxon>Sar</taxon>
        <taxon>Stramenopiles</taxon>
        <taxon>Ochrophyta</taxon>
        <taxon>Bacillariophyta</taxon>
        <taxon>Bacillariophyceae</taxon>
        <taxon>Bacillariophycidae</taxon>
        <taxon>Bacillariales</taxon>
        <taxon>Bacillariaceae</taxon>
        <taxon>Fragilariopsis</taxon>
    </lineage>
</organism>
<evidence type="ECO:0000256" key="1">
    <source>
        <dbReference type="SAM" id="MobiDB-lite"/>
    </source>
</evidence>
<dbReference type="InParanoid" id="A0A1E7FQT5"/>
<dbReference type="EMBL" id="KV784354">
    <property type="protein sequence ID" value="OEU20474.1"/>
    <property type="molecule type" value="Genomic_DNA"/>
</dbReference>
<feature type="compositionally biased region" description="Basic residues" evidence="1">
    <location>
        <begin position="18"/>
        <end position="32"/>
    </location>
</feature>
<evidence type="ECO:0000313" key="3">
    <source>
        <dbReference type="EMBL" id="OEU20474.1"/>
    </source>
</evidence>
<evidence type="ECO:0000313" key="4">
    <source>
        <dbReference type="Proteomes" id="UP000095751"/>
    </source>
</evidence>
<keyword evidence="2" id="KW-0472">Membrane</keyword>
<reference evidence="3 4" key="1">
    <citation type="submission" date="2016-09" db="EMBL/GenBank/DDBJ databases">
        <title>Extensive genetic diversity and differential bi-allelic expression allows diatom success in the polar Southern Ocean.</title>
        <authorList>
            <consortium name="DOE Joint Genome Institute"/>
            <person name="Mock T."/>
            <person name="Otillar R.P."/>
            <person name="Strauss J."/>
            <person name="Dupont C."/>
            <person name="Frickenhaus S."/>
            <person name="Maumus F."/>
            <person name="Mcmullan M."/>
            <person name="Sanges R."/>
            <person name="Schmutz J."/>
            <person name="Toseland A."/>
            <person name="Valas R."/>
            <person name="Veluchamy A."/>
            <person name="Ward B.J."/>
            <person name="Allen A."/>
            <person name="Barry K."/>
            <person name="Falciatore A."/>
            <person name="Ferrante M."/>
            <person name="Fortunato A.E."/>
            <person name="Gloeckner G."/>
            <person name="Gruber A."/>
            <person name="Hipkin R."/>
            <person name="Janech M."/>
            <person name="Kroth P."/>
            <person name="Leese F."/>
            <person name="Lindquist E."/>
            <person name="Lyon B.R."/>
            <person name="Martin J."/>
            <person name="Mayer C."/>
            <person name="Parker M."/>
            <person name="Quesneville H."/>
            <person name="Raymond J."/>
            <person name="Uhlig C."/>
            <person name="Valentin K.U."/>
            <person name="Worden A.Z."/>
            <person name="Armbrust E.V."/>
            <person name="Bowler C."/>
            <person name="Green B."/>
            <person name="Moulton V."/>
            <person name="Van Oosterhout C."/>
            <person name="Grigoriev I."/>
        </authorList>
    </citation>
    <scope>NUCLEOTIDE SEQUENCE [LARGE SCALE GENOMIC DNA]</scope>
    <source>
        <strain evidence="3 4">CCMP1102</strain>
    </source>
</reference>
<proteinExistence type="predicted"/>
<sequence>MLRRSLALLSKSTTNAPSKRRTIVRDPRKKVKNIPVAVTTSSSSTQNQSLPSILEEQRQHNEYSNKLKISSPFQPSTDNDIQPQSIASSLASYMLAGVGVAMGATLVGVLFGGL</sequence>
<name>A0A1E7FQT5_9STRA</name>
<keyword evidence="2" id="KW-1133">Transmembrane helix</keyword>
<keyword evidence="2" id="KW-0812">Transmembrane</keyword>
<feature type="transmembrane region" description="Helical" evidence="2">
    <location>
        <begin position="90"/>
        <end position="111"/>
    </location>
</feature>